<organism evidence="8 9">
    <name type="scientific">Cytospora mali</name>
    <name type="common">Apple Valsa canker fungus</name>
    <name type="synonym">Valsa mali</name>
    <dbReference type="NCBI Taxonomy" id="578113"/>
    <lineage>
        <taxon>Eukaryota</taxon>
        <taxon>Fungi</taxon>
        <taxon>Dikarya</taxon>
        <taxon>Ascomycota</taxon>
        <taxon>Pezizomycotina</taxon>
        <taxon>Sordariomycetes</taxon>
        <taxon>Sordariomycetidae</taxon>
        <taxon>Diaporthales</taxon>
        <taxon>Cytosporaceae</taxon>
        <taxon>Cytospora</taxon>
    </lineage>
</organism>
<dbReference type="SMART" id="SM00066">
    <property type="entry name" value="GAL4"/>
    <property type="match status" value="1"/>
</dbReference>
<keyword evidence="1" id="KW-0479">Metal-binding</keyword>
<dbReference type="Pfam" id="PF00172">
    <property type="entry name" value="Zn_clus"/>
    <property type="match status" value="1"/>
</dbReference>
<reference evidence="8" key="1">
    <citation type="submission" date="2014-12" db="EMBL/GenBank/DDBJ databases">
        <title>Genome Sequence of Valsa Canker Pathogens Uncovers a Specific Adaption of Colonization on Woody Bark.</title>
        <authorList>
            <person name="Yin Z."/>
            <person name="Liu H."/>
            <person name="Gao X."/>
            <person name="Li Z."/>
            <person name="Song N."/>
            <person name="Ke X."/>
            <person name="Dai Q."/>
            <person name="Wu Y."/>
            <person name="Sun Y."/>
            <person name="Xu J.-R."/>
            <person name="Kang Z.K."/>
            <person name="Wang L."/>
            <person name="Huang L."/>
        </authorList>
    </citation>
    <scope>NUCLEOTIDE SEQUENCE [LARGE SCALE GENOMIC DNA]</scope>
    <source>
        <strain evidence="8">03-8</strain>
    </source>
</reference>
<dbReference type="InterPro" id="IPR021858">
    <property type="entry name" value="Fun_TF"/>
</dbReference>
<evidence type="ECO:0000256" key="1">
    <source>
        <dbReference type="ARBA" id="ARBA00022723"/>
    </source>
</evidence>
<dbReference type="OrthoDB" id="2593732at2759"/>
<dbReference type="PROSITE" id="PS50048">
    <property type="entry name" value="ZN2_CY6_FUNGAL_2"/>
    <property type="match status" value="1"/>
</dbReference>
<dbReference type="AlphaFoldDB" id="A0A194VMM2"/>
<accession>A0A194VMM2</accession>
<dbReference type="PANTHER" id="PTHR36206:SF16">
    <property type="entry name" value="TRANSCRIPTION FACTOR DOMAIN-CONTAINING PROTEIN-RELATED"/>
    <property type="match status" value="1"/>
</dbReference>
<dbReference type="GO" id="GO:0000981">
    <property type="term" value="F:DNA-binding transcription factor activity, RNA polymerase II-specific"/>
    <property type="evidence" value="ECO:0007669"/>
    <property type="project" value="InterPro"/>
</dbReference>
<keyword evidence="3" id="KW-0805">Transcription regulation</keyword>
<keyword evidence="5" id="KW-0804">Transcription</keyword>
<keyword evidence="9" id="KW-1185">Reference proteome</keyword>
<sequence length="522" mass="60092">MPRRGSTKVRTGCFTCKIRKVKCDETKPLCQRCTSSGRKCDGYPSPPTGQAAYSWAELLTIQNAAPIVTRRNPASIWTSDTVEARALEFFRLQVAPVLSRHSSTHFWNTLVCQVGQQEPAVRHALVCISSMYEGLGEANPDSLAKSRERFAITQYNMSLKQLTSATTDENIVLLVCLLFICIEMLQENKDVAIEHCRHGINICNTTPKGLLGWAKEALQPIFLRLATFPYFFGVEVADFPEPIGLVSDGLAINVTAEEKVMAWDYLVNRVVRLVRLGLSYRQGPLQHRPVPRYMFEYKQSIYESLIAWHHHYRTVRISYPPDHKEMESHLYDEMKSVVGKIWVNCCLSTDEMTYDEHIADFEELIYLSEQLMDLRSTESSPRPKFIFEMGFMPFLYFIVIKCRRLDLRLTALRQMPLLSHERENLFNARILYFVGKRTIEVEHGIHLDPHPTDYPGASDAPMPPDNMRLRTIDISEESEMRKDEDGVVSEVRKVFFLFRPYDIDPGFTEWTEIGPYPEPTLK</sequence>
<name>A0A194VMM2_CYTMA</name>
<evidence type="ECO:0000313" key="8">
    <source>
        <dbReference type="EMBL" id="KUI65208.1"/>
    </source>
</evidence>
<keyword evidence="4" id="KW-0238">DNA-binding</keyword>
<dbReference type="PROSITE" id="PS00463">
    <property type="entry name" value="ZN2_CY6_FUNGAL_1"/>
    <property type="match status" value="1"/>
</dbReference>
<dbReference type="EMBL" id="CM003098">
    <property type="protein sequence ID" value="KUI65208.1"/>
    <property type="molecule type" value="Genomic_DNA"/>
</dbReference>
<proteinExistence type="predicted"/>
<evidence type="ECO:0000256" key="5">
    <source>
        <dbReference type="ARBA" id="ARBA00023163"/>
    </source>
</evidence>
<dbReference type="InterPro" id="IPR036864">
    <property type="entry name" value="Zn2-C6_fun-type_DNA-bd_sf"/>
</dbReference>
<evidence type="ECO:0000256" key="6">
    <source>
        <dbReference type="ARBA" id="ARBA00023242"/>
    </source>
</evidence>
<dbReference type="InterPro" id="IPR001138">
    <property type="entry name" value="Zn2Cys6_DnaBD"/>
</dbReference>
<dbReference type="PANTHER" id="PTHR36206">
    <property type="entry name" value="ASPERCRYPTIN BIOSYNTHESIS CLUSTER-SPECIFIC TRANSCRIPTION REGULATOR ATNN-RELATED"/>
    <property type="match status" value="1"/>
</dbReference>
<keyword evidence="6" id="KW-0539">Nucleus</keyword>
<evidence type="ECO:0000313" key="9">
    <source>
        <dbReference type="Proteomes" id="UP000078559"/>
    </source>
</evidence>
<dbReference type="SUPFAM" id="SSF57701">
    <property type="entry name" value="Zn2/Cys6 DNA-binding domain"/>
    <property type="match status" value="1"/>
</dbReference>
<evidence type="ECO:0000256" key="2">
    <source>
        <dbReference type="ARBA" id="ARBA00022833"/>
    </source>
</evidence>
<dbReference type="GO" id="GO:0008270">
    <property type="term" value="F:zinc ion binding"/>
    <property type="evidence" value="ECO:0007669"/>
    <property type="project" value="InterPro"/>
</dbReference>
<protein>
    <submittedName>
        <fullName evidence="8">Transcriptional regulatory protein moc3</fullName>
    </submittedName>
</protein>
<dbReference type="GO" id="GO:0003677">
    <property type="term" value="F:DNA binding"/>
    <property type="evidence" value="ECO:0007669"/>
    <property type="project" value="UniProtKB-KW"/>
</dbReference>
<gene>
    <name evidence="8" type="ORF">VM1G_00591</name>
</gene>
<dbReference type="Gene3D" id="4.10.240.10">
    <property type="entry name" value="Zn(2)-C6 fungal-type DNA-binding domain"/>
    <property type="match status" value="1"/>
</dbReference>
<dbReference type="SMR" id="A0A194VMM2"/>
<dbReference type="Proteomes" id="UP000078559">
    <property type="component" value="Chromosome 1"/>
</dbReference>
<evidence type="ECO:0000259" key="7">
    <source>
        <dbReference type="PROSITE" id="PS50048"/>
    </source>
</evidence>
<evidence type="ECO:0000256" key="3">
    <source>
        <dbReference type="ARBA" id="ARBA00023015"/>
    </source>
</evidence>
<dbReference type="Pfam" id="PF11951">
    <property type="entry name" value="Fungal_trans_2"/>
    <property type="match status" value="1"/>
</dbReference>
<evidence type="ECO:0000256" key="4">
    <source>
        <dbReference type="ARBA" id="ARBA00023125"/>
    </source>
</evidence>
<dbReference type="InterPro" id="IPR052360">
    <property type="entry name" value="Transcr_Regulatory_Proteins"/>
</dbReference>
<dbReference type="CDD" id="cd00067">
    <property type="entry name" value="GAL4"/>
    <property type="match status" value="1"/>
</dbReference>
<feature type="domain" description="Zn(2)-C6 fungal-type" evidence="7">
    <location>
        <begin position="12"/>
        <end position="40"/>
    </location>
</feature>
<keyword evidence="2" id="KW-0862">Zinc</keyword>